<feature type="compositionally biased region" description="Basic residues" evidence="1">
    <location>
        <begin position="62"/>
        <end position="74"/>
    </location>
</feature>
<dbReference type="AlphaFoldDB" id="A0AAD7M681"/>
<evidence type="ECO:0000313" key="2">
    <source>
        <dbReference type="EMBL" id="KAJ7970703.1"/>
    </source>
</evidence>
<keyword evidence="3" id="KW-1185">Reference proteome</keyword>
<dbReference type="Proteomes" id="UP001163823">
    <property type="component" value="Chromosome 4"/>
</dbReference>
<name>A0AAD7M681_QUISA</name>
<accession>A0AAD7M681</accession>
<gene>
    <name evidence="2" type="ORF">O6P43_008843</name>
</gene>
<reference evidence="2" key="1">
    <citation type="journal article" date="2023" name="Science">
        <title>Elucidation of the pathway for biosynthesis of saponin adjuvants from the soapbark tree.</title>
        <authorList>
            <person name="Reed J."/>
            <person name="Orme A."/>
            <person name="El-Demerdash A."/>
            <person name="Owen C."/>
            <person name="Martin L.B.B."/>
            <person name="Misra R.C."/>
            <person name="Kikuchi S."/>
            <person name="Rejzek M."/>
            <person name="Martin A.C."/>
            <person name="Harkess A."/>
            <person name="Leebens-Mack J."/>
            <person name="Louveau T."/>
            <person name="Stephenson M.J."/>
            <person name="Osbourn A."/>
        </authorList>
    </citation>
    <scope>NUCLEOTIDE SEQUENCE</scope>
    <source>
        <strain evidence="2">S10</strain>
    </source>
</reference>
<keyword evidence="2" id="KW-0689">Ribosomal protein</keyword>
<feature type="region of interest" description="Disordered" evidence="1">
    <location>
        <begin position="41"/>
        <end position="74"/>
    </location>
</feature>
<comment type="caution">
    <text evidence="2">The sequence shown here is derived from an EMBL/GenBank/DDBJ whole genome shotgun (WGS) entry which is preliminary data.</text>
</comment>
<protein>
    <submittedName>
        <fullName evidence="2">Mitochondrial ribosomal protein L37 isoform 1</fullName>
    </submittedName>
</protein>
<evidence type="ECO:0000313" key="3">
    <source>
        <dbReference type="Proteomes" id="UP001163823"/>
    </source>
</evidence>
<dbReference type="GO" id="GO:0005840">
    <property type="term" value="C:ribosome"/>
    <property type="evidence" value="ECO:0007669"/>
    <property type="project" value="UniProtKB-KW"/>
</dbReference>
<dbReference type="KEGG" id="qsa:O6P43_008843"/>
<sequence>MPSNVVDRAEIKDMAINHVRLIRAISIAKESVGVTWQRTFSAGSAKSKKGSKGGGASDAPKHQHLAKKSSRLQW</sequence>
<organism evidence="2 3">
    <name type="scientific">Quillaja saponaria</name>
    <name type="common">Soap bark tree</name>
    <dbReference type="NCBI Taxonomy" id="32244"/>
    <lineage>
        <taxon>Eukaryota</taxon>
        <taxon>Viridiplantae</taxon>
        <taxon>Streptophyta</taxon>
        <taxon>Embryophyta</taxon>
        <taxon>Tracheophyta</taxon>
        <taxon>Spermatophyta</taxon>
        <taxon>Magnoliopsida</taxon>
        <taxon>eudicotyledons</taxon>
        <taxon>Gunneridae</taxon>
        <taxon>Pentapetalae</taxon>
        <taxon>rosids</taxon>
        <taxon>fabids</taxon>
        <taxon>Fabales</taxon>
        <taxon>Quillajaceae</taxon>
        <taxon>Quillaja</taxon>
    </lineage>
</organism>
<proteinExistence type="predicted"/>
<dbReference type="EMBL" id="JARAOO010000004">
    <property type="protein sequence ID" value="KAJ7970703.1"/>
    <property type="molecule type" value="Genomic_DNA"/>
</dbReference>
<evidence type="ECO:0000256" key="1">
    <source>
        <dbReference type="SAM" id="MobiDB-lite"/>
    </source>
</evidence>
<keyword evidence="2" id="KW-0687">Ribonucleoprotein</keyword>